<keyword evidence="3" id="KW-1185">Reference proteome</keyword>
<feature type="region of interest" description="Disordered" evidence="1">
    <location>
        <begin position="136"/>
        <end position="182"/>
    </location>
</feature>
<evidence type="ECO:0000256" key="1">
    <source>
        <dbReference type="SAM" id="MobiDB-lite"/>
    </source>
</evidence>
<sequence length="182" mass="20525">MSAPDKYNLYIMSRQHSSGYEQWGLATTPPNDDHCTFYYSDLNTTDTRSNHTRPPRVLENQLLNDDKVVYKKLLSTITLPHMYGRTGFIAVAVGVRGYDNMAYVLRALFELEQAWLVPPETWAEWKDKLTVASWPARPELRKPSSPKASSGSSHGCSSTARSTYHRTRGGSRAPAASRQDRS</sequence>
<dbReference type="RefSeq" id="XP_007786054.1">
    <property type="nucleotide sequence ID" value="XM_007787864.1"/>
</dbReference>
<gene>
    <name evidence="2" type="ORF">EPUS_04478</name>
</gene>
<organism evidence="2 3">
    <name type="scientific">Endocarpon pusillum (strain Z07020 / HMAS-L-300199)</name>
    <name type="common">Lichen-forming fungus</name>
    <dbReference type="NCBI Taxonomy" id="1263415"/>
    <lineage>
        <taxon>Eukaryota</taxon>
        <taxon>Fungi</taxon>
        <taxon>Dikarya</taxon>
        <taxon>Ascomycota</taxon>
        <taxon>Pezizomycotina</taxon>
        <taxon>Eurotiomycetes</taxon>
        <taxon>Chaetothyriomycetidae</taxon>
        <taxon>Verrucariales</taxon>
        <taxon>Verrucariaceae</taxon>
        <taxon>Endocarpon</taxon>
    </lineage>
</organism>
<reference evidence="3" key="1">
    <citation type="journal article" date="2014" name="BMC Genomics">
        <title>Genome characteristics reveal the impact of lichenization on lichen-forming fungus Endocarpon pusillum Hedwig (Verrucariales, Ascomycota).</title>
        <authorList>
            <person name="Wang Y.-Y."/>
            <person name="Liu B."/>
            <person name="Zhang X.-Y."/>
            <person name="Zhou Q.-M."/>
            <person name="Zhang T."/>
            <person name="Li H."/>
            <person name="Yu Y.-F."/>
            <person name="Zhang X.-L."/>
            <person name="Hao X.-Y."/>
            <person name="Wang M."/>
            <person name="Wang L."/>
            <person name="Wei J.-C."/>
        </authorList>
    </citation>
    <scope>NUCLEOTIDE SEQUENCE [LARGE SCALE GENOMIC DNA]</scope>
    <source>
        <strain evidence="3">Z07020 / HMAS-L-300199</strain>
    </source>
</reference>
<protein>
    <submittedName>
        <fullName evidence="2">Uncharacterized protein</fullName>
    </submittedName>
</protein>
<dbReference type="Proteomes" id="UP000019373">
    <property type="component" value="Unassembled WGS sequence"/>
</dbReference>
<dbReference type="OrthoDB" id="10321655at2759"/>
<accession>U1GW22</accession>
<evidence type="ECO:0000313" key="3">
    <source>
        <dbReference type="Proteomes" id="UP000019373"/>
    </source>
</evidence>
<dbReference type="AlphaFoldDB" id="U1GW22"/>
<dbReference type="EMBL" id="KE720726">
    <property type="protein sequence ID" value="ERF76658.1"/>
    <property type="molecule type" value="Genomic_DNA"/>
</dbReference>
<name>U1GW22_ENDPU</name>
<dbReference type="HOGENOM" id="CLU_1481977_0_0_1"/>
<dbReference type="GeneID" id="19239433"/>
<feature type="compositionally biased region" description="Low complexity" evidence="1">
    <location>
        <begin position="143"/>
        <end position="162"/>
    </location>
</feature>
<evidence type="ECO:0000313" key="2">
    <source>
        <dbReference type="EMBL" id="ERF76658.1"/>
    </source>
</evidence>
<proteinExistence type="predicted"/>